<feature type="region of interest" description="Disordered" evidence="1">
    <location>
        <begin position="205"/>
        <end position="307"/>
    </location>
</feature>
<dbReference type="EMBL" id="JAVHNQ010000008">
    <property type="protein sequence ID" value="KAK6340858.1"/>
    <property type="molecule type" value="Genomic_DNA"/>
</dbReference>
<keyword evidence="2" id="KW-0812">Transmembrane</keyword>
<feature type="compositionally biased region" description="Pro residues" evidence="1">
    <location>
        <begin position="286"/>
        <end position="301"/>
    </location>
</feature>
<evidence type="ECO:0000313" key="5">
    <source>
        <dbReference type="Proteomes" id="UP001375240"/>
    </source>
</evidence>
<keyword evidence="2" id="KW-0472">Membrane</keyword>
<name>A0AAV9UEI0_9PEZI</name>
<organism evidence="4 5">
    <name type="scientific">Orbilia brochopaga</name>
    <dbReference type="NCBI Taxonomy" id="3140254"/>
    <lineage>
        <taxon>Eukaryota</taxon>
        <taxon>Fungi</taxon>
        <taxon>Dikarya</taxon>
        <taxon>Ascomycota</taxon>
        <taxon>Pezizomycotina</taxon>
        <taxon>Orbiliomycetes</taxon>
        <taxon>Orbiliales</taxon>
        <taxon>Orbiliaceae</taxon>
        <taxon>Orbilia</taxon>
    </lineage>
</organism>
<feature type="compositionally biased region" description="Pro residues" evidence="1">
    <location>
        <begin position="398"/>
        <end position="416"/>
    </location>
</feature>
<evidence type="ECO:0000256" key="2">
    <source>
        <dbReference type="SAM" id="Phobius"/>
    </source>
</evidence>
<keyword evidence="5" id="KW-1185">Reference proteome</keyword>
<feature type="region of interest" description="Disordered" evidence="1">
    <location>
        <begin position="346"/>
        <end position="451"/>
    </location>
</feature>
<accession>A0AAV9UEI0</accession>
<dbReference type="AlphaFoldDB" id="A0AAV9UEI0"/>
<keyword evidence="3" id="KW-0732">Signal</keyword>
<evidence type="ECO:0000313" key="4">
    <source>
        <dbReference type="EMBL" id="KAK6340858.1"/>
    </source>
</evidence>
<gene>
    <name evidence="4" type="ORF">TWF696_009176</name>
</gene>
<feature type="compositionally biased region" description="Low complexity" evidence="1">
    <location>
        <begin position="206"/>
        <end position="278"/>
    </location>
</feature>
<feature type="compositionally biased region" description="Basic and acidic residues" evidence="1">
    <location>
        <begin position="358"/>
        <end position="369"/>
    </location>
</feature>
<protein>
    <submittedName>
        <fullName evidence="4">Uncharacterized protein</fullName>
    </submittedName>
</protein>
<feature type="transmembrane region" description="Helical" evidence="2">
    <location>
        <begin position="310"/>
        <end position="334"/>
    </location>
</feature>
<keyword evidence="2" id="KW-1133">Transmembrane helix</keyword>
<feature type="chain" id="PRO_5043732029" evidence="3">
    <location>
        <begin position="33"/>
        <end position="451"/>
    </location>
</feature>
<sequence>MHYNCVETQRPITWTLPALLVVAALAIEGCDARPWGDGNAIPTATEKPDVSKPNSIVYLQPTPFNFVQAFVERRLRKRVDYPGSVCGFVGGDVATPAVCSSNSICLWDTVHGAVGCSATDDGSLAFYTTCVDKNNNNVDSLKGNLWAFTCKGNDECYRNSYEPVNGQGFTQWGCGSSDWATTILTQPSGVVGQSAKVALTSIDMPSAQDASSSDSSSATSTSDADSSTSPSSSASSTNSGSSTQSSSSSGSSSSISATSTDSTSESSSSTTTTESTTSKTEMPGTTIPPSPRPTSNAPPPQMTITAGPDVGSIAGGVIGGVAGLAVIAALLFAFRKRRDDDTVQMISEASRTSPGPRDMGEIYEPKELDATPQIRSELHGDSAVRRGRSPSVAELPGSPVPQPVPRPPPPPPPPPVAVARGYPGYPGWSMHDREVHSPSHSHTSHTSPRRI</sequence>
<proteinExistence type="predicted"/>
<evidence type="ECO:0000256" key="3">
    <source>
        <dbReference type="SAM" id="SignalP"/>
    </source>
</evidence>
<feature type="signal peptide" evidence="3">
    <location>
        <begin position="1"/>
        <end position="32"/>
    </location>
</feature>
<dbReference type="Proteomes" id="UP001375240">
    <property type="component" value="Unassembled WGS sequence"/>
</dbReference>
<evidence type="ECO:0000256" key="1">
    <source>
        <dbReference type="SAM" id="MobiDB-lite"/>
    </source>
</evidence>
<comment type="caution">
    <text evidence="4">The sequence shown here is derived from an EMBL/GenBank/DDBJ whole genome shotgun (WGS) entry which is preliminary data.</text>
</comment>
<reference evidence="4 5" key="1">
    <citation type="submission" date="2019-10" db="EMBL/GenBank/DDBJ databases">
        <authorList>
            <person name="Palmer J.M."/>
        </authorList>
    </citation>
    <scope>NUCLEOTIDE SEQUENCE [LARGE SCALE GENOMIC DNA]</scope>
    <source>
        <strain evidence="4 5">TWF696</strain>
    </source>
</reference>
<feature type="compositionally biased region" description="Low complexity" evidence="1">
    <location>
        <begin position="438"/>
        <end position="451"/>
    </location>
</feature>